<dbReference type="InterPro" id="IPR050221">
    <property type="entry name" value="26S_Proteasome_ATPase"/>
</dbReference>
<evidence type="ECO:0000313" key="6">
    <source>
        <dbReference type="Proteomes" id="UP000253831"/>
    </source>
</evidence>
<gene>
    <name evidence="5" type="ORF">DVS81_02380</name>
</gene>
<evidence type="ECO:0000256" key="1">
    <source>
        <dbReference type="ARBA" id="ARBA00006914"/>
    </source>
</evidence>
<dbReference type="AlphaFoldDB" id="A0A369XRT0"/>
<feature type="domain" description="AAA+ ATPase" evidence="4">
    <location>
        <begin position="251"/>
        <end position="383"/>
    </location>
</feature>
<evidence type="ECO:0000256" key="2">
    <source>
        <dbReference type="ARBA" id="ARBA00022741"/>
    </source>
</evidence>
<dbReference type="SMART" id="SM00382">
    <property type="entry name" value="AAA"/>
    <property type="match status" value="1"/>
</dbReference>
<comment type="caution">
    <text evidence="5">The sequence shown here is derived from an EMBL/GenBank/DDBJ whole genome shotgun (WGS) entry which is preliminary data.</text>
</comment>
<dbReference type="Pfam" id="PF00004">
    <property type="entry name" value="AAA"/>
    <property type="match status" value="1"/>
</dbReference>
<keyword evidence="2" id="KW-0547">Nucleotide-binding</keyword>
<dbReference type="Gene3D" id="3.40.50.300">
    <property type="entry name" value="P-loop containing nucleotide triphosphate hydrolases"/>
    <property type="match status" value="1"/>
</dbReference>
<dbReference type="GO" id="GO:0005524">
    <property type="term" value="F:ATP binding"/>
    <property type="evidence" value="ECO:0007669"/>
    <property type="project" value="UniProtKB-KW"/>
</dbReference>
<organism evidence="5 6">
    <name type="scientific">Candidatus Accumulibacter meliphilus</name>
    <dbReference type="NCBI Taxonomy" id="2211374"/>
    <lineage>
        <taxon>Bacteria</taxon>
        <taxon>Pseudomonadati</taxon>
        <taxon>Pseudomonadota</taxon>
        <taxon>Betaproteobacteria</taxon>
        <taxon>Candidatus Accumulibacter</taxon>
    </lineage>
</organism>
<evidence type="ECO:0000313" key="5">
    <source>
        <dbReference type="EMBL" id="RDE52100.1"/>
    </source>
</evidence>
<dbReference type="CDD" id="cd19481">
    <property type="entry name" value="RecA-like_protease"/>
    <property type="match status" value="1"/>
</dbReference>
<dbReference type="PANTHER" id="PTHR23073">
    <property type="entry name" value="26S PROTEASOME REGULATORY SUBUNIT"/>
    <property type="match status" value="1"/>
</dbReference>
<dbReference type="Proteomes" id="UP000253831">
    <property type="component" value="Unassembled WGS sequence"/>
</dbReference>
<dbReference type="InterPro" id="IPR027417">
    <property type="entry name" value="P-loop_NTPase"/>
</dbReference>
<keyword evidence="3 5" id="KW-0067">ATP-binding</keyword>
<dbReference type="InterPro" id="IPR003959">
    <property type="entry name" value="ATPase_AAA_core"/>
</dbReference>
<dbReference type="InterPro" id="IPR003593">
    <property type="entry name" value="AAA+_ATPase"/>
</dbReference>
<accession>A0A369XRT0</accession>
<sequence>MPLGANLPLETLRSSLIELNARDLEQELAWFARLLDTRFKLYFSQETSYSSVFEVAPPEFGTPESAYAGFLRHYAFSFVERVALVLGLVPHLRPQLLDIFHTKNKTFDRRFTEFGGLRDENGDFVPTGETLAFILAGTNLETRFALQPIFDRDHYFARHDLLRPVPQSRDEPLMKAPLRLSAECLGLVTTGYARRPDLSADFPARHIETRLEWSDLVLHPGTLTQVQEIEIWLRHGDTLMDDWGMGPKLRPGYRALFYGPPGTGKTMTACLLGKSTGREVYKVDLALVVSKYIGETEKNLARVFDQAQHKGWILFFDEADALFGKRTETRDAHDRYANQEVSFLLQRIETFDGIAILASNQKDNIDQAFARRFESIIYFPMPRHEERLRLWRQGFSPKARIDEAVDLDKIAAQYELCGGAIMNVVRYASLQALESGDSVVTRETLQRGIRREHVKEGKGT</sequence>
<proteinExistence type="inferred from homology"/>
<dbReference type="EMBL" id="QPGA01000002">
    <property type="protein sequence ID" value="RDE52100.1"/>
    <property type="molecule type" value="Genomic_DNA"/>
</dbReference>
<comment type="similarity">
    <text evidence="1">Belongs to the AAA ATPase family.</text>
</comment>
<evidence type="ECO:0000259" key="4">
    <source>
        <dbReference type="SMART" id="SM00382"/>
    </source>
</evidence>
<dbReference type="SUPFAM" id="SSF52540">
    <property type="entry name" value="P-loop containing nucleoside triphosphate hydrolases"/>
    <property type="match status" value="1"/>
</dbReference>
<protein>
    <submittedName>
        <fullName evidence="5">ATP-binding protein</fullName>
    </submittedName>
</protein>
<name>A0A369XRT0_9PROT</name>
<dbReference type="GO" id="GO:0016887">
    <property type="term" value="F:ATP hydrolysis activity"/>
    <property type="evidence" value="ECO:0007669"/>
    <property type="project" value="InterPro"/>
</dbReference>
<evidence type="ECO:0000256" key="3">
    <source>
        <dbReference type="ARBA" id="ARBA00022840"/>
    </source>
</evidence>
<reference evidence="5 6" key="1">
    <citation type="submission" date="2018-05" db="EMBL/GenBank/DDBJ databases">
        <title>Integrated omic analyses show evidence that a Ca. Accumulibacter phosphatis strain performs denitrification under micro-aerobic conditions.</title>
        <authorList>
            <person name="Camejo P.Y."/>
            <person name="Katherine M.D."/>
            <person name="Daniel N.R."/>
        </authorList>
    </citation>
    <scope>NUCLEOTIDE SEQUENCE [LARGE SCALE GENOMIC DNA]</scope>
    <source>
        <strain evidence="5">UW-LDO-IC</strain>
    </source>
</reference>